<dbReference type="EMBL" id="MLYV02000881">
    <property type="protein sequence ID" value="PSR75653.1"/>
    <property type="molecule type" value="Genomic_DNA"/>
</dbReference>
<sequence>MLPRLLISALLFAFVAFAGAFPHIRILNEGDDACSKEKIERINQMILDAKNLASSANDTLYKPNVAKSSGFVALFGSNANPIDIANKHFAPFNMTPDVPKFVSSVQNLTAKDLTFTCPTYGAPKDTTARMSTRNWDDGDDGPDQRNNLIRIYPSSFEYVVPDSTGWHVVDTLSVPTAVRAVIAKTWFDEKAVPMGFTLVHEMQHADAFIGTKNHCIDVKYTNTEGKTVKAYGLQQAQRITAAPKVVNAQNYAWFAFLYRTVWVFPDK</sequence>
<gene>
    <name evidence="2" type="ORF">PHLCEN_2v8944</name>
</gene>
<dbReference type="SUPFAM" id="SSF55486">
    <property type="entry name" value="Metalloproteases ('zincins'), catalytic domain"/>
    <property type="match status" value="1"/>
</dbReference>
<accession>A0A2R6NS11</accession>
<dbReference type="AlphaFoldDB" id="A0A2R6NS11"/>
<proteinExistence type="predicted"/>
<name>A0A2R6NS11_9APHY</name>
<organism evidence="2 3">
    <name type="scientific">Hermanssonia centrifuga</name>
    <dbReference type="NCBI Taxonomy" id="98765"/>
    <lineage>
        <taxon>Eukaryota</taxon>
        <taxon>Fungi</taxon>
        <taxon>Dikarya</taxon>
        <taxon>Basidiomycota</taxon>
        <taxon>Agaricomycotina</taxon>
        <taxon>Agaricomycetes</taxon>
        <taxon>Polyporales</taxon>
        <taxon>Meruliaceae</taxon>
        <taxon>Hermanssonia</taxon>
    </lineage>
</organism>
<evidence type="ECO:0000313" key="2">
    <source>
        <dbReference type="EMBL" id="PSR75653.1"/>
    </source>
</evidence>
<dbReference type="InterPro" id="IPR024079">
    <property type="entry name" value="MetalloPept_cat_dom_sf"/>
</dbReference>
<dbReference type="GO" id="GO:0008237">
    <property type="term" value="F:metallopeptidase activity"/>
    <property type="evidence" value="ECO:0007669"/>
    <property type="project" value="InterPro"/>
</dbReference>
<evidence type="ECO:0008006" key="4">
    <source>
        <dbReference type="Google" id="ProtNLM"/>
    </source>
</evidence>
<evidence type="ECO:0000256" key="1">
    <source>
        <dbReference type="SAM" id="SignalP"/>
    </source>
</evidence>
<keyword evidence="1" id="KW-0732">Signal</keyword>
<feature type="signal peptide" evidence="1">
    <location>
        <begin position="1"/>
        <end position="20"/>
    </location>
</feature>
<dbReference type="OrthoDB" id="3052853at2759"/>
<feature type="chain" id="PRO_5015322582" description="Lysine-specific metallo-endopeptidase domain-containing protein" evidence="1">
    <location>
        <begin position="21"/>
        <end position="267"/>
    </location>
</feature>
<protein>
    <recommendedName>
        <fullName evidence="4">Lysine-specific metallo-endopeptidase domain-containing protein</fullName>
    </recommendedName>
</protein>
<dbReference type="Proteomes" id="UP000186601">
    <property type="component" value="Unassembled WGS sequence"/>
</dbReference>
<keyword evidence="3" id="KW-1185">Reference proteome</keyword>
<comment type="caution">
    <text evidence="2">The sequence shown here is derived from an EMBL/GenBank/DDBJ whole genome shotgun (WGS) entry which is preliminary data.</text>
</comment>
<evidence type="ECO:0000313" key="3">
    <source>
        <dbReference type="Proteomes" id="UP000186601"/>
    </source>
</evidence>
<dbReference type="Gene3D" id="3.40.390.10">
    <property type="entry name" value="Collagenase (Catalytic Domain)"/>
    <property type="match status" value="1"/>
</dbReference>
<reference evidence="2 3" key="1">
    <citation type="submission" date="2018-02" db="EMBL/GenBank/DDBJ databases">
        <title>Genome sequence of the basidiomycete white-rot fungus Phlebia centrifuga.</title>
        <authorList>
            <person name="Granchi Z."/>
            <person name="Peng M."/>
            <person name="de Vries R.P."/>
            <person name="Hilden K."/>
            <person name="Makela M.R."/>
            <person name="Grigoriev I."/>
            <person name="Riley R."/>
        </authorList>
    </citation>
    <scope>NUCLEOTIDE SEQUENCE [LARGE SCALE GENOMIC DNA]</scope>
    <source>
        <strain evidence="2 3">FBCC195</strain>
    </source>
</reference>